<feature type="transmembrane region" description="Helical" evidence="1">
    <location>
        <begin position="12"/>
        <end position="37"/>
    </location>
</feature>
<evidence type="ECO:0000313" key="2">
    <source>
        <dbReference type="EMBL" id="EHO50460.1"/>
    </source>
</evidence>
<organism evidence="2 3">
    <name type="scientific">Lentilactobacillus kisonensis F0435</name>
    <dbReference type="NCBI Taxonomy" id="797516"/>
    <lineage>
        <taxon>Bacteria</taxon>
        <taxon>Bacillati</taxon>
        <taxon>Bacillota</taxon>
        <taxon>Bacilli</taxon>
        <taxon>Lactobacillales</taxon>
        <taxon>Lactobacillaceae</taxon>
        <taxon>Lentilactobacillus</taxon>
    </lineage>
</organism>
<accession>H1LHA8</accession>
<evidence type="ECO:0000313" key="3">
    <source>
        <dbReference type="Proteomes" id="UP000005025"/>
    </source>
</evidence>
<proteinExistence type="predicted"/>
<gene>
    <name evidence="2" type="ORF">HMPREF9104_01998</name>
</gene>
<dbReference type="HOGENOM" id="CLU_2898575_0_0_9"/>
<keyword evidence="1" id="KW-1133">Transmembrane helix</keyword>
<sequence length="62" mass="7193">MIGYFPNNANGYSFTLIILMEPLYISICIQSLLSAVFRETKKYQIMIDFFMLSLLYEADSPI</sequence>
<keyword evidence="1" id="KW-0472">Membrane</keyword>
<dbReference type="EMBL" id="AGRJ01000175">
    <property type="protein sequence ID" value="EHO50460.1"/>
    <property type="molecule type" value="Genomic_DNA"/>
</dbReference>
<comment type="caution">
    <text evidence="2">The sequence shown here is derived from an EMBL/GenBank/DDBJ whole genome shotgun (WGS) entry which is preliminary data.</text>
</comment>
<protein>
    <submittedName>
        <fullName evidence="2">Uncharacterized protein</fullName>
    </submittedName>
</protein>
<dbReference type="STRING" id="797516.HMPREF9104_01998"/>
<name>H1LHA8_9LACO</name>
<dbReference type="Proteomes" id="UP000005025">
    <property type="component" value="Unassembled WGS sequence"/>
</dbReference>
<dbReference type="AlphaFoldDB" id="H1LHA8"/>
<reference evidence="2 3" key="1">
    <citation type="submission" date="2011-09" db="EMBL/GenBank/DDBJ databases">
        <authorList>
            <person name="Weinstock G."/>
            <person name="Sodergren E."/>
            <person name="Clifton S."/>
            <person name="Fulton L."/>
            <person name="Fulton B."/>
            <person name="Courtney L."/>
            <person name="Fronick C."/>
            <person name="Harrison M."/>
            <person name="Strong C."/>
            <person name="Farmer C."/>
            <person name="Delahaunty K."/>
            <person name="Markovic C."/>
            <person name="Hall O."/>
            <person name="Minx P."/>
            <person name="Tomlinson C."/>
            <person name="Mitreva M."/>
            <person name="Hou S."/>
            <person name="Chen J."/>
            <person name="Wollam A."/>
            <person name="Pepin K.H."/>
            <person name="Johnson M."/>
            <person name="Bhonagiri V."/>
            <person name="Zhang X."/>
            <person name="Suruliraj S."/>
            <person name="Warren W."/>
            <person name="Chinwalla A."/>
            <person name="Mardis E.R."/>
            <person name="Wilson R.K."/>
        </authorList>
    </citation>
    <scope>NUCLEOTIDE SEQUENCE [LARGE SCALE GENOMIC DNA]</scope>
    <source>
        <strain evidence="2 3">F0435</strain>
    </source>
</reference>
<keyword evidence="1" id="KW-0812">Transmembrane</keyword>
<evidence type="ECO:0000256" key="1">
    <source>
        <dbReference type="SAM" id="Phobius"/>
    </source>
</evidence>